<name>A0A8H3MGV0_9GLOM</name>
<dbReference type="OrthoDB" id="2332166at2759"/>
<organism evidence="1 2">
    <name type="scientific">Rhizophagus clarus</name>
    <dbReference type="NCBI Taxonomy" id="94130"/>
    <lineage>
        <taxon>Eukaryota</taxon>
        <taxon>Fungi</taxon>
        <taxon>Fungi incertae sedis</taxon>
        <taxon>Mucoromycota</taxon>
        <taxon>Glomeromycotina</taxon>
        <taxon>Glomeromycetes</taxon>
        <taxon>Glomerales</taxon>
        <taxon>Glomeraceae</taxon>
        <taxon>Rhizophagus</taxon>
    </lineage>
</organism>
<comment type="caution">
    <text evidence="1">The sequence shown here is derived from an EMBL/GenBank/DDBJ whole genome shotgun (WGS) entry which is preliminary data.</text>
</comment>
<evidence type="ECO:0000313" key="1">
    <source>
        <dbReference type="EMBL" id="GET04127.1"/>
    </source>
</evidence>
<accession>A0A8H3MGV0</accession>
<protein>
    <submittedName>
        <fullName evidence="1">Uncharacterized protein</fullName>
    </submittedName>
</protein>
<sequence>MVIPSISPSDLLPVNNFIQNNLINRITINIDNTQSGNTLHHGKRILGIGNKLIKPLPVMTNRRETGSMQSLFKKAYGTVTYEIGNERKDNLPLLIIVEWRVPLFGENKWLAFVGCETDPNFPNERSINEYLKENGNTGPNTLDFEEYSMTIVGSISDGNDAQLNIYIRSLGLLERFFPVDRLF</sequence>
<dbReference type="AlphaFoldDB" id="A0A8H3MGV0"/>
<dbReference type="Proteomes" id="UP000615446">
    <property type="component" value="Unassembled WGS sequence"/>
</dbReference>
<reference evidence="1" key="1">
    <citation type="submission" date="2019-10" db="EMBL/GenBank/DDBJ databases">
        <title>Conservation and host-specific expression of non-tandemly repeated heterogenous ribosome RNA gene in arbuscular mycorrhizal fungi.</title>
        <authorList>
            <person name="Maeda T."/>
            <person name="Kobayashi Y."/>
            <person name="Nakagawa T."/>
            <person name="Ezawa T."/>
            <person name="Yamaguchi K."/>
            <person name="Bino T."/>
            <person name="Nishimoto Y."/>
            <person name="Shigenobu S."/>
            <person name="Kawaguchi M."/>
        </authorList>
    </citation>
    <scope>NUCLEOTIDE SEQUENCE</scope>
    <source>
        <strain evidence="1">HR1</strain>
    </source>
</reference>
<evidence type="ECO:0000313" key="2">
    <source>
        <dbReference type="Proteomes" id="UP000615446"/>
    </source>
</evidence>
<gene>
    <name evidence="1" type="ORF">RCL2_003042700</name>
</gene>
<dbReference type="EMBL" id="BLAL01000338">
    <property type="protein sequence ID" value="GET04127.1"/>
    <property type="molecule type" value="Genomic_DNA"/>
</dbReference>
<proteinExistence type="predicted"/>